<reference evidence="2 3" key="2">
    <citation type="journal article" date="2013" name="Genome Announc.">
        <title>Genome Sequence of Growth-Improving Paenibacillus mucilaginosus Strain KNP414.</title>
        <authorList>
            <person name="Lu J.J."/>
            <person name="Wang J.F."/>
            <person name="Hu X.F."/>
        </authorList>
    </citation>
    <scope>NUCLEOTIDE SEQUENCE [LARGE SCALE GENOMIC DNA]</scope>
    <source>
        <strain evidence="2 3">KNP414</strain>
    </source>
</reference>
<evidence type="ECO:0000313" key="3">
    <source>
        <dbReference type="Proteomes" id="UP000006620"/>
    </source>
</evidence>
<organism evidence="2 3">
    <name type="scientific">Paenibacillus mucilaginosus (strain KNP414)</name>
    <dbReference type="NCBI Taxonomy" id="1036673"/>
    <lineage>
        <taxon>Bacteria</taxon>
        <taxon>Bacillati</taxon>
        <taxon>Bacillota</taxon>
        <taxon>Bacilli</taxon>
        <taxon>Bacillales</taxon>
        <taxon>Paenibacillaceae</taxon>
        <taxon>Paenibacillus</taxon>
    </lineage>
</organism>
<dbReference type="HOGENOM" id="CLU_3330989_0_0_9"/>
<dbReference type="AlphaFoldDB" id="F8FEG3"/>
<evidence type="ECO:0000313" key="2">
    <source>
        <dbReference type="EMBL" id="AEI44562.1"/>
    </source>
</evidence>
<dbReference type="Proteomes" id="UP000006620">
    <property type="component" value="Chromosome"/>
</dbReference>
<protein>
    <submittedName>
        <fullName evidence="2">Uncharacterized protein</fullName>
    </submittedName>
</protein>
<name>F8FEG3_PAEMK</name>
<sequence>MKKRIEQTNFKPIKKPSDPKNGGRWIFYDLYEAPEEKA</sequence>
<dbReference type="EMBL" id="CP002869">
    <property type="protein sequence ID" value="AEI44562.1"/>
    <property type="molecule type" value="Genomic_DNA"/>
</dbReference>
<evidence type="ECO:0000256" key="1">
    <source>
        <dbReference type="SAM" id="MobiDB-lite"/>
    </source>
</evidence>
<feature type="region of interest" description="Disordered" evidence="1">
    <location>
        <begin position="1"/>
        <end position="22"/>
    </location>
</feature>
<reference evidence="3" key="1">
    <citation type="submission" date="2011-06" db="EMBL/GenBank/DDBJ databases">
        <title>Complete genome sequence of Paenibacillus mucilaginosus KNP414.</title>
        <authorList>
            <person name="Wang J."/>
            <person name="Hu S."/>
            <person name="Hu X."/>
            <person name="Zhang B."/>
            <person name="Dong D."/>
            <person name="Zhang S."/>
            <person name="Zhao K."/>
            <person name="Wu D."/>
        </authorList>
    </citation>
    <scope>NUCLEOTIDE SEQUENCE [LARGE SCALE GENOMIC DNA]</scope>
    <source>
        <strain evidence="3">KNP414</strain>
    </source>
</reference>
<dbReference type="KEGG" id="pms:KNP414_06038"/>
<gene>
    <name evidence="2" type="ordered locus">KNP414_06038</name>
</gene>
<accession>F8FEG3</accession>
<proteinExistence type="predicted"/>